<evidence type="ECO:0000256" key="5">
    <source>
        <dbReference type="ARBA" id="ARBA00023163"/>
    </source>
</evidence>
<gene>
    <name evidence="7" type="primary">codY</name>
    <name evidence="10" type="ORF">DDZ44_01945</name>
</gene>
<accession>A0A354YWS9</accession>
<evidence type="ECO:0000256" key="4">
    <source>
        <dbReference type="ARBA" id="ARBA00023125"/>
    </source>
</evidence>
<dbReference type="InterPro" id="IPR036388">
    <property type="entry name" value="WH-like_DNA-bd_sf"/>
</dbReference>
<dbReference type="Gene3D" id="1.10.10.10">
    <property type="entry name" value="Winged helix-like DNA-binding domain superfamily/Winged helix DNA-binding domain"/>
    <property type="match status" value="1"/>
</dbReference>
<dbReference type="InterPro" id="IPR013198">
    <property type="entry name" value="GTP_trans_reg_CodY_C"/>
</dbReference>
<feature type="domain" description="Global transcriptional regulator CodY C-terminal" evidence="9">
    <location>
        <begin position="203"/>
        <end position="259"/>
    </location>
</feature>
<dbReference type="HAMAP" id="MF_00621">
    <property type="entry name" value="HTH_type_CodY"/>
    <property type="match status" value="1"/>
</dbReference>
<comment type="similarity">
    <text evidence="7">Belongs to the CodY family.</text>
</comment>
<dbReference type="InterPro" id="IPR029016">
    <property type="entry name" value="GAF-like_dom_sf"/>
</dbReference>
<keyword evidence="2 7" id="KW-0678">Repressor</keyword>
<name>A0A354YWS9_9FIRM</name>
<feature type="domain" description="Global transcriptional regulator CodY N-terminal" evidence="8">
    <location>
        <begin position="4"/>
        <end position="183"/>
    </location>
</feature>
<evidence type="ECO:0000313" key="10">
    <source>
        <dbReference type="EMBL" id="HBK52687.1"/>
    </source>
</evidence>
<dbReference type="AlphaFoldDB" id="A0A354YWS9"/>
<evidence type="ECO:0000256" key="1">
    <source>
        <dbReference type="ARBA" id="ARBA00022490"/>
    </source>
</evidence>
<dbReference type="GO" id="GO:0003677">
    <property type="term" value="F:DNA binding"/>
    <property type="evidence" value="ECO:0007669"/>
    <property type="project" value="UniProtKB-UniRule"/>
</dbReference>
<dbReference type="STRING" id="378794.GCA_001570625_01340"/>
<evidence type="ECO:0000259" key="8">
    <source>
        <dbReference type="Pfam" id="PF06018"/>
    </source>
</evidence>
<dbReference type="GO" id="GO:0005737">
    <property type="term" value="C:cytoplasm"/>
    <property type="evidence" value="ECO:0007669"/>
    <property type="project" value="UniProtKB-SubCell"/>
</dbReference>
<evidence type="ECO:0000313" key="11">
    <source>
        <dbReference type="Proteomes" id="UP000263273"/>
    </source>
</evidence>
<dbReference type="GO" id="GO:0045892">
    <property type="term" value="P:negative regulation of DNA-templated transcription"/>
    <property type="evidence" value="ECO:0007669"/>
    <property type="project" value="UniProtKB-UniRule"/>
</dbReference>
<keyword evidence="1 7" id="KW-0963">Cytoplasm</keyword>
<evidence type="ECO:0000256" key="7">
    <source>
        <dbReference type="HAMAP-Rule" id="MF_00621"/>
    </source>
</evidence>
<evidence type="ECO:0000259" key="9">
    <source>
        <dbReference type="Pfam" id="PF08222"/>
    </source>
</evidence>
<dbReference type="PANTHER" id="PTHR40062:SF1">
    <property type="entry name" value="GLOBAL TRANSCRIPTIONAL REGULATOR CODY"/>
    <property type="match status" value="1"/>
</dbReference>
<keyword evidence="4 7" id="KW-0238">DNA-binding</keyword>
<comment type="function">
    <text evidence="7">DNA-binding global transcriptional regulator which is involved in the adaptive response to starvation and acts by directly or indirectly controlling the expression of numerous genes in response to nutrient availability. During rapid exponential growth, CodY is highly active and represses genes whose products allow adaptation to nutrient depletion.</text>
</comment>
<dbReference type="GO" id="GO:0005525">
    <property type="term" value="F:GTP binding"/>
    <property type="evidence" value="ECO:0007669"/>
    <property type="project" value="InterPro"/>
</dbReference>
<keyword evidence="5 7" id="KW-0804">Transcription</keyword>
<organism evidence="10 11">
    <name type="scientific">Syntrophomonas wolfei</name>
    <dbReference type="NCBI Taxonomy" id="863"/>
    <lineage>
        <taxon>Bacteria</taxon>
        <taxon>Bacillati</taxon>
        <taxon>Bacillota</taxon>
        <taxon>Clostridia</taxon>
        <taxon>Eubacteriales</taxon>
        <taxon>Syntrophomonadaceae</taxon>
        <taxon>Syntrophomonas</taxon>
    </lineage>
</organism>
<feature type="region of interest" description="GAF domain" evidence="7">
    <location>
        <begin position="1"/>
        <end position="160"/>
    </location>
</feature>
<comment type="subcellular location">
    <subcellularLocation>
        <location evidence="7">Cytoplasm</location>
    </subcellularLocation>
</comment>
<dbReference type="NCBIfam" id="TIGR02787">
    <property type="entry name" value="codY_Gpos"/>
    <property type="match status" value="1"/>
</dbReference>
<dbReference type="PIRSF" id="PIRSF011572">
    <property type="entry name" value="GTP_sensing_CodY"/>
    <property type="match status" value="1"/>
</dbReference>
<dbReference type="InterPro" id="IPR014154">
    <property type="entry name" value="CodY"/>
</dbReference>
<sequence>MSKSLLEKSRAINKILQKIAGHPVNFFEIADVLCRNLECTVFIVGRRGQIGGYAFAEGAICQEIQQLIKHAERFPESFNQELLNIFETQTNIILKDGRKCLFNPDNVNCSCSARIWSITPVFGGARRIGTLIFMRDRVKFTEEDIVLIEYGAMVMANEIMRIRTERIEEEARKKASVQIALATLSYSEKEAIDHIIAELKGKEGLLVASRIADKVGITRSVIVSALRKFESAGVIESRSLGMKGTYIKVLNDYLFEELRNNS</sequence>
<dbReference type="Pfam" id="PF06018">
    <property type="entry name" value="CodY"/>
    <property type="match status" value="1"/>
</dbReference>
<dbReference type="InterPro" id="IPR036390">
    <property type="entry name" value="WH_DNA-bd_sf"/>
</dbReference>
<evidence type="ECO:0000256" key="2">
    <source>
        <dbReference type="ARBA" id="ARBA00022491"/>
    </source>
</evidence>
<dbReference type="Gene3D" id="3.30.450.40">
    <property type="match status" value="1"/>
</dbReference>
<keyword evidence="3 7" id="KW-0805">Transcription regulation</keyword>
<dbReference type="Pfam" id="PF08222">
    <property type="entry name" value="HTH_CodY"/>
    <property type="match status" value="1"/>
</dbReference>
<protein>
    <recommendedName>
        <fullName evidence="6 7">Global transcriptional regulator CodY</fullName>
    </recommendedName>
</protein>
<dbReference type="Proteomes" id="UP000263273">
    <property type="component" value="Unassembled WGS sequence"/>
</dbReference>
<dbReference type="GO" id="GO:0003700">
    <property type="term" value="F:DNA-binding transcription factor activity"/>
    <property type="evidence" value="ECO:0007669"/>
    <property type="project" value="InterPro"/>
</dbReference>
<evidence type="ECO:0000256" key="6">
    <source>
        <dbReference type="ARBA" id="ARBA00034538"/>
    </source>
</evidence>
<dbReference type="PANTHER" id="PTHR40062">
    <property type="entry name" value="GTP-SENSING TRANSCRIPTIONAL PLEIOTROPIC REPRESSOR CODY"/>
    <property type="match status" value="1"/>
</dbReference>
<dbReference type="EMBL" id="DNZF01000042">
    <property type="protein sequence ID" value="HBK52687.1"/>
    <property type="molecule type" value="Genomic_DNA"/>
</dbReference>
<dbReference type="InterPro" id="IPR010312">
    <property type="entry name" value="Transc_reg_CodY_N"/>
</dbReference>
<comment type="caution">
    <text evidence="10">The sequence shown here is derived from an EMBL/GenBank/DDBJ whole genome shotgun (WGS) entry which is preliminary data.</text>
</comment>
<evidence type="ECO:0000256" key="3">
    <source>
        <dbReference type="ARBA" id="ARBA00023015"/>
    </source>
</evidence>
<dbReference type="NCBIfam" id="NF003170">
    <property type="entry name" value="PRK04158.1"/>
    <property type="match status" value="1"/>
</dbReference>
<dbReference type="SUPFAM" id="SSF46785">
    <property type="entry name" value="Winged helix' DNA-binding domain"/>
    <property type="match status" value="1"/>
</dbReference>
<proteinExistence type="inferred from homology"/>
<dbReference type="RefSeq" id="WP_276621229.1">
    <property type="nucleotide sequence ID" value="NZ_DCDX01000012.1"/>
</dbReference>
<reference evidence="10 11" key="1">
    <citation type="journal article" date="2018" name="Nat. Biotechnol.">
        <title>A standardized bacterial taxonomy based on genome phylogeny substantially revises the tree of life.</title>
        <authorList>
            <person name="Parks D.H."/>
            <person name="Chuvochina M."/>
            <person name="Waite D.W."/>
            <person name="Rinke C."/>
            <person name="Skarshewski A."/>
            <person name="Chaumeil P.A."/>
            <person name="Hugenholtz P."/>
        </authorList>
    </citation>
    <scope>NUCLEOTIDE SEQUENCE [LARGE SCALE GENOMIC DNA]</scope>
    <source>
        <strain evidence="10">UBA10948</strain>
    </source>
</reference>
<feature type="DNA-binding region" description="H-T-H motif" evidence="7">
    <location>
        <begin position="208"/>
        <end position="227"/>
    </location>
</feature>